<sequence length="431" mass="48752">MKRLCAIIATLCVGAAVWAQEITWMNYAQPQEKAIMEKVIEKFEKAHPGVKIKFISVTMDQFGPKIQAALAANNLPDVFYVGPEAIRTYVDNKKLLSLTPYVEGAKKSGMNVNDIYENALNKYRYDGKKVGTGDLWALPKDLGPFAFGYNKDLFKKAGIPLPDKDKPYTFAEFTDVCKKLTKDVNGDGKMDQWGTGLNVRWSFIQFAWGNGGDFLDASKTKVDIANPKFYEALQYWADHTLKDGITPTMGEAQSMDTYQRWLKGEIAFFPVAPWDLAAFKNLSFEYDVIPWPVGKAGMKSATWVGSVGYGVAANTKHPELAAEFALYLSADKEAMEMMTDMDLQIPNLKSLAPRYVNKPGYPANRQEYIDIINDYGRSWPAEFTYNAVWFDEFWINIQTVLDGKVTAKEYCEKMQPKMQKLLDRANSKMKK</sequence>
<dbReference type="EMBL" id="JAINWA010000003">
    <property type="protein sequence ID" value="MCD1655885.1"/>
    <property type="molecule type" value="Genomic_DNA"/>
</dbReference>
<evidence type="ECO:0000256" key="2">
    <source>
        <dbReference type="ARBA" id="ARBA00008520"/>
    </source>
</evidence>
<dbReference type="Gene3D" id="3.40.190.10">
    <property type="entry name" value="Periplasmic binding protein-like II"/>
    <property type="match status" value="1"/>
</dbReference>
<dbReference type="GO" id="GO:0042597">
    <property type="term" value="C:periplasmic space"/>
    <property type="evidence" value="ECO:0007669"/>
    <property type="project" value="UniProtKB-SubCell"/>
</dbReference>
<dbReference type="InterPro" id="IPR050490">
    <property type="entry name" value="Bact_solute-bd_prot1"/>
</dbReference>
<evidence type="ECO:0000256" key="3">
    <source>
        <dbReference type="SAM" id="SignalP"/>
    </source>
</evidence>
<dbReference type="SUPFAM" id="SSF53850">
    <property type="entry name" value="Periplasmic binding protein-like II"/>
    <property type="match status" value="1"/>
</dbReference>
<dbReference type="InterPro" id="IPR006059">
    <property type="entry name" value="SBP"/>
</dbReference>
<dbReference type="Proteomes" id="UP001198163">
    <property type="component" value="Unassembled WGS sequence"/>
</dbReference>
<feature type="chain" id="PRO_5042176022" evidence="3">
    <location>
        <begin position="20"/>
        <end position="431"/>
    </location>
</feature>
<evidence type="ECO:0000256" key="1">
    <source>
        <dbReference type="ARBA" id="ARBA00004418"/>
    </source>
</evidence>
<comment type="similarity">
    <text evidence="2">Belongs to the bacterial solute-binding protein 1 family.</text>
</comment>
<gene>
    <name evidence="4" type="ORF">K7J14_14395</name>
</gene>
<evidence type="ECO:0000313" key="4">
    <source>
        <dbReference type="EMBL" id="MCD1655885.1"/>
    </source>
</evidence>
<dbReference type="CDD" id="cd13585">
    <property type="entry name" value="PBP2_TMBP_like"/>
    <property type="match status" value="1"/>
</dbReference>
<dbReference type="AlphaFoldDB" id="A0AAE3JL49"/>
<organism evidence="4 5">
    <name type="scientific">Teretinema zuelzerae</name>
    <dbReference type="NCBI Taxonomy" id="156"/>
    <lineage>
        <taxon>Bacteria</taxon>
        <taxon>Pseudomonadati</taxon>
        <taxon>Spirochaetota</taxon>
        <taxon>Spirochaetia</taxon>
        <taxon>Spirochaetales</taxon>
        <taxon>Treponemataceae</taxon>
        <taxon>Teretinema</taxon>
    </lineage>
</organism>
<evidence type="ECO:0000313" key="5">
    <source>
        <dbReference type="Proteomes" id="UP001198163"/>
    </source>
</evidence>
<feature type="signal peptide" evidence="3">
    <location>
        <begin position="1"/>
        <end position="19"/>
    </location>
</feature>
<comment type="subcellular location">
    <subcellularLocation>
        <location evidence="1">Periplasm</location>
    </subcellularLocation>
</comment>
<keyword evidence="3" id="KW-0732">Signal</keyword>
<name>A0AAE3JL49_9SPIR</name>
<reference evidence="4" key="1">
    <citation type="submission" date="2021-08" db="EMBL/GenBank/DDBJ databases">
        <title>Comparative analyses of Brucepasteria parasyntrophica and Teretinema zuelzerae.</title>
        <authorList>
            <person name="Song Y."/>
            <person name="Brune A."/>
        </authorList>
    </citation>
    <scope>NUCLEOTIDE SEQUENCE</scope>
    <source>
        <strain evidence="4">DSM 1903</strain>
    </source>
</reference>
<dbReference type="PANTHER" id="PTHR43649">
    <property type="entry name" value="ARABINOSE-BINDING PROTEIN-RELATED"/>
    <property type="match status" value="1"/>
</dbReference>
<dbReference type="Pfam" id="PF01547">
    <property type="entry name" value="SBP_bac_1"/>
    <property type="match status" value="1"/>
</dbReference>
<accession>A0AAE3JL49</accession>
<proteinExistence type="inferred from homology"/>
<dbReference type="PANTHER" id="PTHR43649:SF30">
    <property type="entry name" value="ABC TRANSPORTER SUBSTRATE-BINDING PROTEIN"/>
    <property type="match status" value="1"/>
</dbReference>
<dbReference type="RefSeq" id="WP_230757863.1">
    <property type="nucleotide sequence ID" value="NZ_JAINWA010000003.1"/>
</dbReference>
<comment type="caution">
    <text evidence="4">The sequence shown here is derived from an EMBL/GenBank/DDBJ whole genome shotgun (WGS) entry which is preliminary data.</text>
</comment>
<protein>
    <submittedName>
        <fullName evidence="4">Sugar ABC transporter substrate-binding protein</fullName>
    </submittedName>
</protein>
<keyword evidence="5" id="KW-1185">Reference proteome</keyword>